<keyword evidence="1" id="KW-0812">Transmembrane</keyword>
<keyword evidence="1" id="KW-0472">Membrane</keyword>
<dbReference type="EMBL" id="PUFL01000029">
    <property type="protein sequence ID" value="TDG93851.1"/>
    <property type="molecule type" value="Genomic_DNA"/>
</dbReference>
<evidence type="ECO:0000313" key="2">
    <source>
        <dbReference type="EMBL" id="GAW71135.1"/>
    </source>
</evidence>
<protein>
    <submittedName>
        <fullName evidence="2">Uncharacterized protein</fullName>
    </submittedName>
</protein>
<keyword evidence="1" id="KW-1133">Transmembrane helix</keyword>
<sequence length="162" mass="19635">MTALLVILISQGKEEKQMKKEWYRVSLLMIMTFAGGLLIGCIQTRAATWQPYSPKMMGYAKKQRILKYNGSNWGNYEEIYEKKYFKDTKSTKYKYNHQSRVMVIRYLNRSKSPEANTKYNYRKLVFHGNKRQPVIQYYYNLGNQKFQFLYTIKYWMFKPINY</sequence>
<reference evidence="3 5" key="2">
    <citation type="journal article" date="2019" name="Appl. Microbiol. Biotechnol.">
        <title>Uncovering carbohydrate metabolism through a genotype-phenotype association study of 56 lactic acid bacteria genomes.</title>
        <authorList>
            <person name="Buron-Moles G."/>
            <person name="Chailyan A."/>
            <person name="Dolejs I."/>
            <person name="Forster J."/>
            <person name="Miks M.H."/>
        </authorList>
    </citation>
    <scope>NUCLEOTIDE SEQUENCE [LARGE SCALE GENOMIC DNA]</scope>
    <source>
        <strain evidence="3 5">DSM 10551</strain>
    </source>
</reference>
<evidence type="ECO:0000313" key="5">
    <source>
        <dbReference type="Proteomes" id="UP000294668"/>
    </source>
</evidence>
<gene>
    <name evidence="3" type="ORF">C5L28_000737</name>
    <name evidence="2" type="ORF">LPKJCM_00206</name>
</gene>
<organism evidence="2 4">
    <name type="scientific">Lentilactobacillus parakefiri</name>
    <dbReference type="NCBI Taxonomy" id="152332"/>
    <lineage>
        <taxon>Bacteria</taxon>
        <taxon>Bacillati</taxon>
        <taxon>Bacillota</taxon>
        <taxon>Bacilli</taxon>
        <taxon>Lactobacillales</taxon>
        <taxon>Lactobacillaceae</taxon>
        <taxon>Lentilactobacillus</taxon>
    </lineage>
</organism>
<reference evidence="2 4" key="1">
    <citation type="journal article" date="2017" name="Biosci Microbiota Food Health">
        <title>Genomic characterization reconfirms the taxonomic status of Lactobacillus parakefiri.</title>
        <authorList>
            <person name="Tanizawa Y."/>
            <person name="Kobayashi H."/>
            <person name="Kaminuma E."/>
            <person name="Sakamoto M."/>
            <person name="Ohkuma M."/>
            <person name="Nakamura Y."/>
            <person name="Arita M."/>
            <person name="Tohno M."/>
        </authorList>
    </citation>
    <scope>NUCLEOTIDE SEQUENCE [LARGE SCALE GENOMIC DNA]</scope>
    <source>
        <strain evidence="2 4">JCM 8573</strain>
    </source>
</reference>
<accession>A0A224V8P6</accession>
<dbReference type="Proteomes" id="UP000214739">
    <property type="component" value="Unassembled WGS sequence"/>
</dbReference>
<proteinExistence type="predicted"/>
<dbReference type="RefSeq" id="WP_225367437.1">
    <property type="nucleotide sequence ID" value="NZ_NCXI01000039.1"/>
</dbReference>
<evidence type="ECO:0000313" key="4">
    <source>
        <dbReference type="Proteomes" id="UP000214739"/>
    </source>
</evidence>
<dbReference type="Proteomes" id="UP000294668">
    <property type="component" value="Unassembled WGS sequence"/>
</dbReference>
<dbReference type="AlphaFoldDB" id="A0A224V8P6"/>
<comment type="caution">
    <text evidence="2">The sequence shown here is derived from an EMBL/GenBank/DDBJ whole genome shotgun (WGS) entry which is preliminary data.</text>
</comment>
<reference evidence="3" key="3">
    <citation type="submission" date="2019-02" db="EMBL/GenBank/DDBJ databases">
        <authorList>
            <person name="Buron G."/>
            <person name="Chaylann A."/>
            <person name="Dolejs I."/>
            <person name="Forster J."/>
            <person name="Miks M.H."/>
        </authorList>
    </citation>
    <scope>NUCLEOTIDE SEQUENCE</scope>
    <source>
        <strain evidence="3">DSM 10551</strain>
    </source>
</reference>
<evidence type="ECO:0000313" key="3">
    <source>
        <dbReference type="EMBL" id="TDG93851.1"/>
    </source>
</evidence>
<feature type="transmembrane region" description="Helical" evidence="1">
    <location>
        <begin position="22"/>
        <end position="42"/>
    </location>
</feature>
<evidence type="ECO:0000256" key="1">
    <source>
        <dbReference type="SAM" id="Phobius"/>
    </source>
</evidence>
<keyword evidence="5" id="KW-1185">Reference proteome</keyword>
<dbReference type="EMBL" id="BDGB01000019">
    <property type="protein sequence ID" value="GAW71135.1"/>
    <property type="molecule type" value="Genomic_DNA"/>
</dbReference>
<name>A0A224V8P6_9LACO</name>